<evidence type="ECO:0000256" key="7">
    <source>
        <dbReference type="ARBA" id="ARBA00033711"/>
    </source>
</evidence>
<dbReference type="PANTHER" id="PTHR37311:SF1">
    <property type="entry name" value="2-PHOSPHOSULFOLACTATE PHOSPHATASE-RELATED"/>
    <property type="match status" value="1"/>
</dbReference>
<dbReference type="Pfam" id="PF04029">
    <property type="entry name" value="2-ph_phosp"/>
    <property type="match status" value="1"/>
</dbReference>
<evidence type="ECO:0000256" key="2">
    <source>
        <dbReference type="ARBA" id="ARBA00009997"/>
    </source>
</evidence>
<reference evidence="8" key="1">
    <citation type="submission" date="2020-10" db="EMBL/GenBank/DDBJ databases">
        <title>Taxonomic study of unclassified bacteria belonging to the class Ktedonobacteria.</title>
        <authorList>
            <person name="Yabe S."/>
            <person name="Wang C.M."/>
            <person name="Zheng Y."/>
            <person name="Sakai Y."/>
            <person name="Cavaletti L."/>
            <person name="Monciardini P."/>
            <person name="Donadio S."/>
        </authorList>
    </citation>
    <scope>NUCLEOTIDE SEQUENCE</scope>
    <source>
        <strain evidence="8">ID150040</strain>
    </source>
</reference>
<evidence type="ECO:0000256" key="3">
    <source>
        <dbReference type="ARBA" id="ARBA00012953"/>
    </source>
</evidence>
<dbReference type="EMBL" id="BNJK01000001">
    <property type="protein sequence ID" value="GHO94161.1"/>
    <property type="molecule type" value="Genomic_DNA"/>
</dbReference>
<dbReference type="GO" id="GO:0050545">
    <property type="term" value="F:sulfopyruvate decarboxylase activity"/>
    <property type="evidence" value="ECO:0007669"/>
    <property type="project" value="TreeGrafter"/>
</dbReference>
<comment type="catalytic activity">
    <reaction evidence="7">
        <text>(2R)-O-phospho-3-sulfolactate + H2O = (2R)-3-sulfolactate + phosphate</text>
        <dbReference type="Rhea" id="RHEA:23416"/>
        <dbReference type="ChEBI" id="CHEBI:15377"/>
        <dbReference type="ChEBI" id="CHEBI:15597"/>
        <dbReference type="ChEBI" id="CHEBI:43474"/>
        <dbReference type="ChEBI" id="CHEBI:58738"/>
        <dbReference type="EC" id="3.1.3.71"/>
    </reaction>
</comment>
<protein>
    <recommendedName>
        <fullName evidence="4">Probable 2-phosphosulfolactate phosphatase</fullName>
        <ecNumber evidence="3">3.1.3.71</ecNumber>
    </recommendedName>
</protein>
<evidence type="ECO:0000256" key="1">
    <source>
        <dbReference type="ARBA" id="ARBA00001946"/>
    </source>
</evidence>
<name>A0A8J3IRT1_9CHLR</name>
<evidence type="ECO:0000313" key="8">
    <source>
        <dbReference type="EMBL" id="GHO94161.1"/>
    </source>
</evidence>
<dbReference type="InterPro" id="IPR036702">
    <property type="entry name" value="ComB-like_sf"/>
</dbReference>
<comment type="similarity">
    <text evidence="2">Belongs to the ComB family.</text>
</comment>
<dbReference type="GO" id="GO:0050532">
    <property type="term" value="F:2-phosphosulfolactate phosphatase activity"/>
    <property type="evidence" value="ECO:0007669"/>
    <property type="project" value="UniProtKB-EC"/>
</dbReference>
<evidence type="ECO:0000313" key="9">
    <source>
        <dbReference type="Proteomes" id="UP000597444"/>
    </source>
</evidence>
<organism evidence="8 9">
    <name type="scientific">Reticulibacter mediterranei</name>
    <dbReference type="NCBI Taxonomy" id="2778369"/>
    <lineage>
        <taxon>Bacteria</taxon>
        <taxon>Bacillati</taxon>
        <taxon>Chloroflexota</taxon>
        <taxon>Ktedonobacteria</taxon>
        <taxon>Ktedonobacterales</taxon>
        <taxon>Reticulibacteraceae</taxon>
        <taxon>Reticulibacter</taxon>
    </lineage>
</organism>
<evidence type="ECO:0000256" key="5">
    <source>
        <dbReference type="ARBA" id="ARBA00022801"/>
    </source>
</evidence>
<evidence type="ECO:0000256" key="4">
    <source>
        <dbReference type="ARBA" id="ARBA00021948"/>
    </source>
</evidence>
<dbReference type="Gene3D" id="3.90.1560.10">
    <property type="entry name" value="ComB-like"/>
    <property type="match status" value="1"/>
</dbReference>
<gene>
    <name evidence="8" type="primary">comB_1</name>
    <name evidence="8" type="ORF">KSF_042090</name>
</gene>
<accession>A0A8J3IRT1</accession>
<dbReference type="GO" id="GO:0000287">
    <property type="term" value="F:magnesium ion binding"/>
    <property type="evidence" value="ECO:0007669"/>
    <property type="project" value="InterPro"/>
</dbReference>
<proteinExistence type="inferred from homology"/>
<sequence length="247" mass="27117">MQLNIFFNPAELTLVEAPARDIYIVIDAMRATTTLTVMCDAGAKQILIAQTIEQALSAAQSIPGRLLCGESHTQTPPGFDYGNSPALFANLDLMGRDLILTTSNGTRAFFACPEHSTRLAGCFYNAEAVTAYALRIAREQQRNISIVCAAEYGYFALEDATCAGYLALTMQQRSPELQLHDNAHAAITLYEAYPFPKLIEYAQSARDLIAIGQQRDLDFCLQKDGSDSVPTVIKREQETGLLLLQRA</sequence>
<keyword evidence="5" id="KW-0378">Hydrolase</keyword>
<keyword evidence="6" id="KW-0460">Magnesium</keyword>
<evidence type="ECO:0000256" key="6">
    <source>
        <dbReference type="ARBA" id="ARBA00022842"/>
    </source>
</evidence>
<dbReference type="EC" id="3.1.3.71" evidence="3"/>
<dbReference type="RefSeq" id="WP_220204919.1">
    <property type="nucleotide sequence ID" value="NZ_BNJK01000001.1"/>
</dbReference>
<dbReference type="InterPro" id="IPR005238">
    <property type="entry name" value="ComB-like"/>
</dbReference>
<comment type="caution">
    <text evidence="8">The sequence shown here is derived from an EMBL/GenBank/DDBJ whole genome shotgun (WGS) entry which is preliminary data.</text>
</comment>
<comment type="cofactor">
    <cofactor evidence="1">
        <name>Mg(2+)</name>
        <dbReference type="ChEBI" id="CHEBI:18420"/>
    </cofactor>
</comment>
<dbReference type="PANTHER" id="PTHR37311">
    <property type="entry name" value="2-PHOSPHOSULFOLACTATE PHOSPHATASE-RELATED"/>
    <property type="match status" value="1"/>
</dbReference>
<dbReference type="Proteomes" id="UP000597444">
    <property type="component" value="Unassembled WGS sequence"/>
</dbReference>
<dbReference type="SUPFAM" id="SSF142823">
    <property type="entry name" value="ComB-like"/>
    <property type="match status" value="1"/>
</dbReference>
<keyword evidence="9" id="KW-1185">Reference proteome</keyword>
<dbReference type="AlphaFoldDB" id="A0A8J3IRT1"/>